<evidence type="ECO:0000256" key="1">
    <source>
        <dbReference type="SAM" id="Phobius"/>
    </source>
</evidence>
<gene>
    <name evidence="3" type="ORF">ACFSDX_17695</name>
</gene>
<reference evidence="4" key="1">
    <citation type="journal article" date="2019" name="Int. J. Syst. Evol. Microbiol.">
        <title>The Global Catalogue of Microorganisms (GCM) 10K type strain sequencing project: providing services to taxonomists for standard genome sequencing and annotation.</title>
        <authorList>
            <consortium name="The Broad Institute Genomics Platform"/>
            <consortium name="The Broad Institute Genome Sequencing Center for Infectious Disease"/>
            <person name="Wu L."/>
            <person name="Ma J."/>
        </authorList>
    </citation>
    <scope>NUCLEOTIDE SEQUENCE [LARGE SCALE GENOMIC DNA]</scope>
    <source>
        <strain evidence="4">CGMCC 1.15795</strain>
    </source>
</reference>
<proteinExistence type="predicted"/>
<dbReference type="Proteomes" id="UP001597197">
    <property type="component" value="Unassembled WGS sequence"/>
</dbReference>
<accession>A0ABW4QXD6</accession>
<sequence length="174" mass="18994">MLYDMENPALSCLYWPAAVLLLALAHVAKAAVDTLTHQAGNDIFERLGPWFDARTSWLNKYKAGSWELGTPVPRFLGSTTVFAFVTDFWHAADMVYLTSYAAGAGLLGILVVTSSGWVVAAGAGWREGRRRGGVPGVLPAVSGEVVPWHAGRWRSRLRNQRHEKAPALRSGLFS</sequence>
<evidence type="ECO:0000313" key="3">
    <source>
        <dbReference type="EMBL" id="MFD1874283.1"/>
    </source>
</evidence>
<evidence type="ECO:0000313" key="4">
    <source>
        <dbReference type="Proteomes" id="UP001597197"/>
    </source>
</evidence>
<name>A0ABW4QXD6_9BACT</name>
<dbReference type="RefSeq" id="WP_382315944.1">
    <property type="nucleotide sequence ID" value="NZ_JBHUFD010000006.1"/>
</dbReference>
<dbReference type="EMBL" id="JBHUFD010000006">
    <property type="protein sequence ID" value="MFD1874283.1"/>
    <property type="molecule type" value="Genomic_DNA"/>
</dbReference>
<keyword evidence="4" id="KW-1185">Reference proteome</keyword>
<feature type="chain" id="PRO_5047502282" evidence="2">
    <location>
        <begin position="31"/>
        <end position="174"/>
    </location>
</feature>
<keyword evidence="1" id="KW-0472">Membrane</keyword>
<protein>
    <submittedName>
        <fullName evidence="3">Uncharacterized protein</fullName>
    </submittedName>
</protein>
<organism evidence="3 4">
    <name type="scientific">Hymenobacter bucti</name>
    <dbReference type="NCBI Taxonomy" id="1844114"/>
    <lineage>
        <taxon>Bacteria</taxon>
        <taxon>Pseudomonadati</taxon>
        <taxon>Bacteroidota</taxon>
        <taxon>Cytophagia</taxon>
        <taxon>Cytophagales</taxon>
        <taxon>Hymenobacteraceae</taxon>
        <taxon>Hymenobacter</taxon>
    </lineage>
</organism>
<evidence type="ECO:0000256" key="2">
    <source>
        <dbReference type="SAM" id="SignalP"/>
    </source>
</evidence>
<comment type="caution">
    <text evidence="3">The sequence shown here is derived from an EMBL/GenBank/DDBJ whole genome shotgun (WGS) entry which is preliminary data.</text>
</comment>
<keyword evidence="1" id="KW-0812">Transmembrane</keyword>
<keyword evidence="1" id="KW-1133">Transmembrane helix</keyword>
<keyword evidence="2" id="KW-0732">Signal</keyword>
<feature type="transmembrane region" description="Helical" evidence="1">
    <location>
        <begin position="100"/>
        <end position="121"/>
    </location>
</feature>
<feature type="signal peptide" evidence="2">
    <location>
        <begin position="1"/>
        <end position="30"/>
    </location>
</feature>